<evidence type="ECO:0000256" key="11">
    <source>
        <dbReference type="ARBA" id="ARBA00023136"/>
    </source>
</evidence>
<keyword evidence="13" id="KW-0998">Cell outer membrane</keyword>
<dbReference type="GO" id="GO:0015288">
    <property type="term" value="F:porin activity"/>
    <property type="evidence" value="ECO:0007669"/>
    <property type="project" value="UniProtKB-KW"/>
</dbReference>
<dbReference type="EMBL" id="BART01028475">
    <property type="protein sequence ID" value="GAG90622.1"/>
    <property type="molecule type" value="Genomic_DNA"/>
</dbReference>
<dbReference type="Pfam" id="PF22461">
    <property type="entry name" value="SLBB_2"/>
    <property type="match status" value="1"/>
</dbReference>
<keyword evidence="10" id="KW-0626">Porin</keyword>
<comment type="subcellular location">
    <subcellularLocation>
        <location evidence="1">Cell outer membrane</location>
        <topology evidence="1">Multi-pass membrane protein</topology>
    </subcellularLocation>
</comment>
<dbReference type="InterPro" id="IPR003715">
    <property type="entry name" value="Poly_export_N"/>
</dbReference>
<evidence type="ECO:0000256" key="14">
    <source>
        <dbReference type="ARBA" id="ARBA00023288"/>
    </source>
</evidence>
<dbReference type="GO" id="GO:0009279">
    <property type="term" value="C:cell outer membrane"/>
    <property type="evidence" value="ECO:0007669"/>
    <property type="project" value="UniProtKB-SubCell"/>
</dbReference>
<dbReference type="InterPro" id="IPR054765">
    <property type="entry name" value="SLBB_dom"/>
</dbReference>
<evidence type="ECO:0000256" key="9">
    <source>
        <dbReference type="ARBA" id="ARBA00023065"/>
    </source>
</evidence>
<organism evidence="17">
    <name type="scientific">marine sediment metagenome</name>
    <dbReference type="NCBI Taxonomy" id="412755"/>
    <lineage>
        <taxon>unclassified sequences</taxon>
        <taxon>metagenomes</taxon>
        <taxon>ecological metagenomes</taxon>
    </lineage>
</organism>
<evidence type="ECO:0000256" key="13">
    <source>
        <dbReference type="ARBA" id="ARBA00023237"/>
    </source>
</evidence>
<keyword evidence="6" id="KW-0812">Transmembrane</keyword>
<dbReference type="GO" id="GO:0015159">
    <property type="term" value="F:polysaccharide transmembrane transporter activity"/>
    <property type="evidence" value="ECO:0007669"/>
    <property type="project" value="InterPro"/>
</dbReference>
<protein>
    <submittedName>
        <fullName evidence="17">Uncharacterized protein</fullName>
    </submittedName>
</protein>
<dbReference type="AlphaFoldDB" id="X1CBM7"/>
<evidence type="ECO:0000256" key="6">
    <source>
        <dbReference type="ARBA" id="ARBA00022692"/>
    </source>
</evidence>
<dbReference type="InterPro" id="IPR049712">
    <property type="entry name" value="Poly_export"/>
</dbReference>
<evidence type="ECO:0000256" key="1">
    <source>
        <dbReference type="ARBA" id="ARBA00004571"/>
    </source>
</evidence>
<dbReference type="Gene3D" id="3.10.560.10">
    <property type="entry name" value="Outer membrane lipoprotein wza domain like"/>
    <property type="match status" value="1"/>
</dbReference>
<feature type="domain" description="SLBB" evidence="16">
    <location>
        <begin position="136"/>
        <end position="215"/>
    </location>
</feature>
<comment type="similarity">
    <text evidence="2">Belongs to the BexD/CtrA/VexA family.</text>
</comment>
<name>X1CBM7_9ZZZZ</name>
<keyword evidence="3" id="KW-0813">Transport</keyword>
<evidence type="ECO:0000256" key="12">
    <source>
        <dbReference type="ARBA" id="ARBA00023139"/>
    </source>
</evidence>
<reference evidence="17" key="1">
    <citation type="journal article" date="2014" name="Front. Microbiol.">
        <title>High frequency of phylogenetically diverse reductive dehalogenase-homologous genes in deep subseafloor sedimentary metagenomes.</title>
        <authorList>
            <person name="Kawai M."/>
            <person name="Futagami T."/>
            <person name="Toyoda A."/>
            <person name="Takaki Y."/>
            <person name="Nishi S."/>
            <person name="Hori S."/>
            <person name="Arai W."/>
            <person name="Tsubouchi T."/>
            <person name="Morono Y."/>
            <person name="Uchiyama I."/>
            <person name="Ito T."/>
            <person name="Fujiyama A."/>
            <person name="Inagaki F."/>
            <person name="Takami H."/>
        </authorList>
    </citation>
    <scope>NUCLEOTIDE SEQUENCE</scope>
    <source>
        <strain evidence="17">Expedition CK06-06</strain>
    </source>
</reference>
<keyword evidence="14" id="KW-0449">Lipoprotein</keyword>
<evidence type="ECO:0000259" key="16">
    <source>
        <dbReference type="Pfam" id="PF22461"/>
    </source>
</evidence>
<evidence type="ECO:0000256" key="7">
    <source>
        <dbReference type="ARBA" id="ARBA00022729"/>
    </source>
</evidence>
<sequence>MNFSLPGECRWARLPTVMSLQTFKNLFSVLLVGSLSVFAPASSLGQAGETPVSDSSVAIGAGDLLEVSVLGIEELSRRVQVLGDGTITLPPLGNFLVAGQTVQQLEATVAKMLADQRLVNEPQVSVFVAESVGGGVSVQGAVLKPGMYNLLGRNTLIEVIGQAGGLAADAGARILVLRGNSESSQETLEIDVERLMEHGDASANLSLRAGDIVVVPRGRRLTVYVTGAVRQPGAVLYSSTEG</sequence>
<evidence type="ECO:0000313" key="17">
    <source>
        <dbReference type="EMBL" id="GAG90622.1"/>
    </source>
</evidence>
<keyword evidence="11" id="KW-0472">Membrane</keyword>
<keyword evidence="7" id="KW-0732">Signal</keyword>
<dbReference type="PANTHER" id="PTHR33619">
    <property type="entry name" value="POLYSACCHARIDE EXPORT PROTEIN GFCE-RELATED"/>
    <property type="match status" value="1"/>
</dbReference>
<evidence type="ECO:0000256" key="3">
    <source>
        <dbReference type="ARBA" id="ARBA00022448"/>
    </source>
</evidence>
<keyword evidence="8" id="KW-0625">Polysaccharide transport</keyword>
<dbReference type="Pfam" id="PF02563">
    <property type="entry name" value="Poly_export"/>
    <property type="match status" value="1"/>
</dbReference>
<evidence type="ECO:0000256" key="2">
    <source>
        <dbReference type="ARBA" id="ARBA00009450"/>
    </source>
</evidence>
<feature type="non-terminal residue" evidence="17">
    <location>
        <position position="242"/>
    </location>
</feature>
<evidence type="ECO:0000259" key="15">
    <source>
        <dbReference type="Pfam" id="PF02563"/>
    </source>
</evidence>
<dbReference type="PANTHER" id="PTHR33619:SF3">
    <property type="entry name" value="POLYSACCHARIDE EXPORT PROTEIN GFCE-RELATED"/>
    <property type="match status" value="1"/>
</dbReference>
<keyword evidence="12" id="KW-0564">Palmitate</keyword>
<comment type="caution">
    <text evidence="17">The sequence shown here is derived from an EMBL/GenBank/DDBJ whole genome shotgun (WGS) entry which is preliminary data.</text>
</comment>
<keyword evidence="9" id="KW-0406">Ion transport</keyword>
<evidence type="ECO:0000256" key="5">
    <source>
        <dbReference type="ARBA" id="ARBA00022597"/>
    </source>
</evidence>
<gene>
    <name evidence="17" type="ORF">S01H4_50193</name>
</gene>
<proteinExistence type="inferred from homology"/>
<dbReference type="GO" id="GO:0046930">
    <property type="term" value="C:pore complex"/>
    <property type="evidence" value="ECO:0007669"/>
    <property type="project" value="UniProtKB-KW"/>
</dbReference>
<accession>X1CBM7</accession>
<keyword evidence="5" id="KW-0762">Sugar transport</keyword>
<evidence type="ECO:0000256" key="8">
    <source>
        <dbReference type="ARBA" id="ARBA00023047"/>
    </source>
</evidence>
<keyword evidence="4" id="KW-1134">Transmembrane beta strand</keyword>
<dbReference type="GO" id="GO:0006811">
    <property type="term" value="P:monoatomic ion transport"/>
    <property type="evidence" value="ECO:0007669"/>
    <property type="project" value="UniProtKB-KW"/>
</dbReference>
<evidence type="ECO:0000256" key="4">
    <source>
        <dbReference type="ARBA" id="ARBA00022452"/>
    </source>
</evidence>
<evidence type="ECO:0000256" key="10">
    <source>
        <dbReference type="ARBA" id="ARBA00023114"/>
    </source>
</evidence>
<feature type="domain" description="Polysaccharide export protein N-terminal" evidence="15">
    <location>
        <begin position="54"/>
        <end position="128"/>
    </location>
</feature>